<dbReference type="GO" id="GO:0003735">
    <property type="term" value="F:structural constituent of ribosome"/>
    <property type="evidence" value="ECO:0007669"/>
    <property type="project" value="InterPro"/>
</dbReference>
<feature type="compositionally biased region" description="Acidic residues" evidence="4">
    <location>
        <begin position="129"/>
        <end position="142"/>
    </location>
</feature>
<evidence type="ECO:0000256" key="2">
    <source>
        <dbReference type="ARBA" id="ARBA00023274"/>
    </source>
</evidence>
<dbReference type="Proteomes" id="UP000319023">
    <property type="component" value="Unassembled WGS sequence"/>
</dbReference>
<dbReference type="PANTHER" id="PTHR12919">
    <property type="entry name" value="30S RIBOSOMAL PROTEIN S16"/>
    <property type="match status" value="1"/>
</dbReference>
<dbReference type="Gene3D" id="3.30.1320.10">
    <property type="match status" value="1"/>
</dbReference>
<evidence type="ECO:0000313" key="5">
    <source>
        <dbReference type="EMBL" id="RZO11730.1"/>
    </source>
</evidence>
<organism evidence="5 6">
    <name type="scientific">SAR86 cluster bacterium</name>
    <dbReference type="NCBI Taxonomy" id="2030880"/>
    <lineage>
        <taxon>Bacteria</taxon>
        <taxon>Pseudomonadati</taxon>
        <taxon>Pseudomonadota</taxon>
        <taxon>Gammaproteobacteria</taxon>
        <taxon>SAR86 cluster</taxon>
    </lineage>
</organism>
<dbReference type="EMBL" id="SHBN01000032">
    <property type="protein sequence ID" value="RZO11730.1"/>
    <property type="molecule type" value="Genomic_DNA"/>
</dbReference>
<protein>
    <recommendedName>
        <fullName evidence="3">30S ribosomal protein S16</fullName>
    </recommendedName>
</protein>
<sequence length="142" mass="15761">MVVVRLAKSGAKKNPYYFITVADSRKPRDGAFIERLGFFNPSAKGSEERMRFNVERLDHWISQGAQLSDKVSELAKDARLSSDELQAKLDAKIDKRAQKKEAIKAQKIAELEAKAKEAAEEEAKAEAEAPVEEAAEEAPAEE</sequence>
<feature type="compositionally biased region" description="Basic and acidic residues" evidence="4">
    <location>
        <begin position="113"/>
        <end position="127"/>
    </location>
</feature>
<reference evidence="5 6" key="1">
    <citation type="submission" date="2019-02" db="EMBL/GenBank/DDBJ databases">
        <title>Prokaryotic population dynamics and viral predation in marine succession experiment using metagenomics: the confinement effect.</title>
        <authorList>
            <person name="Haro-Moreno J.M."/>
            <person name="Rodriguez-Valera F."/>
            <person name="Lopez-Perez M."/>
        </authorList>
    </citation>
    <scope>NUCLEOTIDE SEQUENCE [LARGE SCALE GENOMIC DNA]</scope>
    <source>
        <strain evidence="5">MED-G168</strain>
    </source>
</reference>
<feature type="non-terminal residue" evidence="5">
    <location>
        <position position="142"/>
    </location>
</feature>
<dbReference type="GO" id="GO:0006412">
    <property type="term" value="P:translation"/>
    <property type="evidence" value="ECO:0007669"/>
    <property type="project" value="InterPro"/>
</dbReference>
<evidence type="ECO:0000256" key="1">
    <source>
        <dbReference type="ARBA" id="ARBA00022980"/>
    </source>
</evidence>
<feature type="region of interest" description="Disordered" evidence="4">
    <location>
        <begin position="113"/>
        <end position="142"/>
    </location>
</feature>
<dbReference type="NCBIfam" id="TIGR00002">
    <property type="entry name" value="S16"/>
    <property type="match status" value="1"/>
</dbReference>
<dbReference type="HAMAP" id="MF_00385">
    <property type="entry name" value="Ribosomal_bS16"/>
    <property type="match status" value="1"/>
</dbReference>
<evidence type="ECO:0000256" key="4">
    <source>
        <dbReference type="SAM" id="MobiDB-lite"/>
    </source>
</evidence>
<accession>A0A520LRW1</accession>
<dbReference type="SUPFAM" id="SSF54565">
    <property type="entry name" value="Ribosomal protein S16"/>
    <property type="match status" value="1"/>
</dbReference>
<gene>
    <name evidence="5" type="ORF">EVB01_02045</name>
</gene>
<dbReference type="GO" id="GO:0005737">
    <property type="term" value="C:cytoplasm"/>
    <property type="evidence" value="ECO:0007669"/>
    <property type="project" value="UniProtKB-ARBA"/>
</dbReference>
<dbReference type="PANTHER" id="PTHR12919:SF20">
    <property type="entry name" value="SMALL RIBOSOMAL SUBUNIT PROTEIN BS16M"/>
    <property type="match status" value="1"/>
</dbReference>
<name>A0A520LRW1_9GAMM</name>
<proteinExistence type="inferred from homology"/>
<dbReference type="InterPro" id="IPR000307">
    <property type="entry name" value="Ribosomal_bS16"/>
</dbReference>
<keyword evidence="2" id="KW-0687">Ribonucleoprotein</keyword>
<dbReference type="AlphaFoldDB" id="A0A520LRW1"/>
<evidence type="ECO:0000313" key="6">
    <source>
        <dbReference type="Proteomes" id="UP000319023"/>
    </source>
</evidence>
<keyword evidence="1 5" id="KW-0689">Ribosomal protein</keyword>
<evidence type="ECO:0000256" key="3">
    <source>
        <dbReference type="ARBA" id="ARBA00035310"/>
    </source>
</evidence>
<dbReference type="Pfam" id="PF00886">
    <property type="entry name" value="Ribosomal_S16"/>
    <property type="match status" value="1"/>
</dbReference>
<comment type="caution">
    <text evidence="5">The sequence shown here is derived from an EMBL/GenBank/DDBJ whole genome shotgun (WGS) entry which is preliminary data.</text>
</comment>
<dbReference type="InterPro" id="IPR023803">
    <property type="entry name" value="Ribosomal_bS16_dom_sf"/>
</dbReference>
<dbReference type="GO" id="GO:0015935">
    <property type="term" value="C:small ribosomal subunit"/>
    <property type="evidence" value="ECO:0007669"/>
    <property type="project" value="TreeGrafter"/>
</dbReference>